<dbReference type="AlphaFoldDB" id="A0A834MGB0"/>
<dbReference type="Proteomes" id="UP000625711">
    <property type="component" value="Unassembled WGS sequence"/>
</dbReference>
<sequence length="95" mass="10695">MSQRDATRKSDTERDDGAEREGSSLERNGTRDHHHLSRPLAASYGSNSRVYEIGFVMVSLKSCLTKEAFSCTQSSRKQRDEKKVHILVGQEILSP</sequence>
<gene>
    <name evidence="2" type="ORF">GWI33_005083</name>
</gene>
<organism evidence="2 3">
    <name type="scientific">Rhynchophorus ferrugineus</name>
    <name type="common">Red palm weevil</name>
    <name type="synonym">Curculio ferrugineus</name>
    <dbReference type="NCBI Taxonomy" id="354439"/>
    <lineage>
        <taxon>Eukaryota</taxon>
        <taxon>Metazoa</taxon>
        <taxon>Ecdysozoa</taxon>
        <taxon>Arthropoda</taxon>
        <taxon>Hexapoda</taxon>
        <taxon>Insecta</taxon>
        <taxon>Pterygota</taxon>
        <taxon>Neoptera</taxon>
        <taxon>Endopterygota</taxon>
        <taxon>Coleoptera</taxon>
        <taxon>Polyphaga</taxon>
        <taxon>Cucujiformia</taxon>
        <taxon>Curculionidae</taxon>
        <taxon>Dryophthorinae</taxon>
        <taxon>Rhynchophorus</taxon>
    </lineage>
</organism>
<reference evidence="2" key="1">
    <citation type="submission" date="2020-08" db="EMBL/GenBank/DDBJ databases">
        <title>Genome sequencing and assembly of the red palm weevil Rhynchophorus ferrugineus.</title>
        <authorList>
            <person name="Dias G.B."/>
            <person name="Bergman C.M."/>
            <person name="Manee M."/>
        </authorList>
    </citation>
    <scope>NUCLEOTIDE SEQUENCE</scope>
    <source>
        <strain evidence="2">AA-2017</strain>
        <tissue evidence="2">Whole larva</tissue>
    </source>
</reference>
<feature type="region of interest" description="Disordered" evidence="1">
    <location>
        <begin position="1"/>
        <end position="43"/>
    </location>
</feature>
<evidence type="ECO:0000313" key="3">
    <source>
        <dbReference type="Proteomes" id="UP000625711"/>
    </source>
</evidence>
<evidence type="ECO:0000313" key="2">
    <source>
        <dbReference type="EMBL" id="KAF7281131.1"/>
    </source>
</evidence>
<feature type="compositionally biased region" description="Basic and acidic residues" evidence="1">
    <location>
        <begin position="1"/>
        <end position="31"/>
    </location>
</feature>
<keyword evidence="3" id="KW-1185">Reference proteome</keyword>
<proteinExistence type="predicted"/>
<accession>A0A834MGB0</accession>
<evidence type="ECO:0000256" key="1">
    <source>
        <dbReference type="SAM" id="MobiDB-lite"/>
    </source>
</evidence>
<dbReference type="EMBL" id="JAACXV010000258">
    <property type="protein sequence ID" value="KAF7281131.1"/>
    <property type="molecule type" value="Genomic_DNA"/>
</dbReference>
<protein>
    <submittedName>
        <fullName evidence="2">Uncharacterized protein</fullName>
    </submittedName>
</protein>
<comment type="caution">
    <text evidence="2">The sequence shown here is derived from an EMBL/GenBank/DDBJ whole genome shotgun (WGS) entry which is preliminary data.</text>
</comment>
<name>A0A834MGB0_RHYFE</name>